<dbReference type="EMBL" id="HBKN01006702">
    <property type="protein sequence ID" value="CAE2262156.1"/>
    <property type="molecule type" value="Transcribed_RNA"/>
</dbReference>
<dbReference type="AlphaFoldDB" id="A0A7S4N369"/>
<sequence length="423" mass="47106">MLPLLLLLAAARGQTVSFLEPVNGSTFLEGSNVSVVFSASTACKTALYLDGDLVLSSDMQPGERSSVLLYPVSAGSKVLSLRTILPGSSGTTFESSEVMFLVIPDPSGGAKSTDKFVSDDREGLTTCQDPIAAASREDGGRWKNDWYFPNDCKLSRYRKEEVLSCFRHKTVLFAGDSLVRHLFVSLASTCLEDDSRNSSIIEHARDGDLLTLEDEAYSPEEIEEIRTKCSRKLRYMNHLFCEGKIKTSFNIGEGGRLLYYGMWRFIHRNLFLQEVYRMLDGPGAPSLIVLGVGNHELNAVRVAGTDAACPEECLCSAGFSSWFDTLRVIFEGDRYLRTIPIVFVLPSAQNEDLKPPDYAWQNNDLVLLFNERAKSIFSPSSNVRIFDTFWMTTMRMQDSVDSIHYGKATNAMLVQVLLNHACK</sequence>
<name>A0A7S4N369_GUITH</name>
<feature type="chain" id="PRO_5030558826" evidence="1">
    <location>
        <begin position="18"/>
        <end position="423"/>
    </location>
</feature>
<evidence type="ECO:0000256" key="1">
    <source>
        <dbReference type="SAM" id="SignalP"/>
    </source>
</evidence>
<keyword evidence="1" id="KW-0732">Signal</keyword>
<reference evidence="2" key="1">
    <citation type="submission" date="2021-01" db="EMBL/GenBank/DDBJ databases">
        <authorList>
            <person name="Corre E."/>
            <person name="Pelletier E."/>
            <person name="Niang G."/>
            <person name="Scheremetjew M."/>
            <person name="Finn R."/>
            <person name="Kale V."/>
            <person name="Holt S."/>
            <person name="Cochrane G."/>
            <person name="Meng A."/>
            <person name="Brown T."/>
            <person name="Cohen L."/>
        </authorList>
    </citation>
    <scope>NUCLEOTIDE SEQUENCE</scope>
    <source>
        <strain evidence="2">CCMP 2712</strain>
    </source>
</reference>
<proteinExistence type="predicted"/>
<accession>A0A7S4N369</accession>
<protein>
    <submittedName>
        <fullName evidence="2">Uncharacterized protein</fullName>
    </submittedName>
</protein>
<feature type="signal peptide" evidence="1">
    <location>
        <begin position="1"/>
        <end position="17"/>
    </location>
</feature>
<evidence type="ECO:0000313" key="2">
    <source>
        <dbReference type="EMBL" id="CAE2262156.1"/>
    </source>
</evidence>
<dbReference type="PANTHER" id="PTHR16165:SF5">
    <property type="entry name" value="NXPE FAMILY MEMBER 3"/>
    <property type="match status" value="1"/>
</dbReference>
<gene>
    <name evidence="2" type="ORF">GTHE00462_LOCUS5374</name>
</gene>
<organism evidence="2">
    <name type="scientific">Guillardia theta</name>
    <name type="common">Cryptophyte</name>
    <name type="synonym">Cryptomonas phi</name>
    <dbReference type="NCBI Taxonomy" id="55529"/>
    <lineage>
        <taxon>Eukaryota</taxon>
        <taxon>Cryptophyceae</taxon>
        <taxon>Pyrenomonadales</taxon>
        <taxon>Geminigeraceae</taxon>
        <taxon>Guillardia</taxon>
    </lineage>
</organism>
<dbReference type="PANTHER" id="PTHR16165">
    <property type="entry name" value="NXPE FAMILY MEMBER"/>
    <property type="match status" value="1"/>
</dbReference>